<dbReference type="EMBL" id="WHNY01000090">
    <property type="protein sequence ID" value="NOU69289.1"/>
    <property type="molecule type" value="Genomic_DNA"/>
</dbReference>
<comment type="caution">
    <text evidence="2">The sequence shown here is derived from an EMBL/GenBank/DDBJ whole genome shotgun (WGS) entry which is preliminary data.</text>
</comment>
<evidence type="ECO:0000256" key="1">
    <source>
        <dbReference type="SAM" id="Phobius"/>
    </source>
</evidence>
<accession>A0ABX1XN91</accession>
<reference evidence="2 3" key="1">
    <citation type="submission" date="2019-10" db="EMBL/GenBank/DDBJ databases">
        <title>Description of Paenibacillus humi sp. nov.</title>
        <authorList>
            <person name="Carlier A."/>
            <person name="Qi S."/>
        </authorList>
    </citation>
    <scope>NUCLEOTIDE SEQUENCE [LARGE SCALE GENOMIC DNA]</scope>
    <source>
        <strain evidence="2 3">LMG 31461</strain>
    </source>
</reference>
<feature type="transmembrane region" description="Helical" evidence="1">
    <location>
        <begin position="39"/>
        <end position="56"/>
    </location>
</feature>
<evidence type="ECO:0000313" key="2">
    <source>
        <dbReference type="EMBL" id="NOU69289.1"/>
    </source>
</evidence>
<protein>
    <submittedName>
        <fullName evidence="2">Uncharacterized protein</fullName>
    </submittedName>
</protein>
<proteinExistence type="predicted"/>
<evidence type="ECO:0000313" key="3">
    <source>
        <dbReference type="Proteomes" id="UP000653578"/>
    </source>
</evidence>
<sequence length="88" mass="9802">MAKRRGNLVLVGLCVLVISVVVAYVEIPPLWRQGSRKEVWIYGSLMLLGNAMVTLKGLNKPLPNPGEWAAFVLMPLTKLLMHIGYMKP</sequence>
<keyword evidence="1" id="KW-0472">Membrane</keyword>
<keyword evidence="1" id="KW-0812">Transmembrane</keyword>
<gene>
    <name evidence="2" type="ORF">GC096_35310</name>
</gene>
<organism evidence="2 3">
    <name type="scientific">Paenibacillus plantarum</name>
    <dbReference type="NCBI Taxonomy" id="2654975"/>
    <lineage>
        <taxon>Bacteria</taxon>
        <taxon>Bacillati</taxon>
        <taxon>Bacillota</taxon>
        <taxon>Bacilli</taxon>
        <taxon>Bacillales</taxon>
        <taxon>Paenibacillaceae</taxon>
        <taxon>Paenibacillus</taxon>
    </lineage>
</organism>
<name>A0ABX1XN91_9BACL</name>
<dbReference type="Proteomes" id="UP000653578">
    <property type="component" value="Unassembled WGS sequence"/>
</dbReference>
<keyword evidence="3" id="KW-1185">Reference proteome</keyword>
<dbReference type="RefSeq" id="WP_171637509.1">
    <property type="nucleotide sequence ID" value="NZ_WHNY01000090.1"/>
</dbReference>
<keyword evidence="1" id="KW-1133">Transmembrane helix</keyword>